<evidence type="ECO:0000313" key="3">
    <source>
        <dbReference type="EMBL" id="RBP16487.1"/>
    </source>
</evidence>
<dbReference type="AlphaFoldDB" id="A0A366FPK3"/>
<feature type="compositionally biased region" description="Low complexity" evidence="1">
    <location>
        <begin position="350"/>
        <end position="364"/>
    </location>
</feature>
<evidence type="ECO:0000256" key="1">
    <source>
        <dbReference type="SAM" id="MobiDB-lite"/>
    </source>
</evidence>
<evidence type="ECO:0000313" key="4">
    <source>
        <dbReference type="Proteomes" id="UP000253529"/>
    </source>
</evidence>
<sequence>MRQLGLLSGSLLDRGSNLTTLEDPLFDNMSERANVRTIRPPAFVRHRFREWLAVRSQVSECDTLLWMQKSTRPSPPIHLAALSKPSARRSAFVIDPWKYSVSRVGYSSLIHRFDPCFIPYSEAFLDLKRAFSSARFSYMPYAADTSTFFPRSEDKSIFAFWMGRRDEPLHRALLRYCSERNLEYVYSNEGRYSRDSLGCLASSARYFVVTPPQPERSGGYSPIVMRYFEGLAAGARLLGVLPKSGEYERMLPLNAICQVAPDGSDLAQRLDEDRENSENQTIVKLACALVHRHHSLRRRAEQIYDRLERNVEIDIPLPDVALSELVQEQPRPAGRRVSWVDGSRPSTPTAARGRVAAGGAARPEQAAREARSP</sequence>
<dbReference type="GO" id="GO:0016740">
    <property type="term" value="F:transferase activity"/>
    <property type="evidence" value="ECO:0007669"/>
    <property type="project" value="UniProtKB-KW"/>
</dbReference>
<name>A0A366FPK3_9HYPH</name>
<evidence type="ECO:0000259" key="2">
    <source>
        <dbReference type="Pfam" id="PF13524"/>
    </source>
</evidence>
<keyword evidence="4" id="KW-1185">Reference proteome</keyword>
<feature type="domain" description="Spore protein YkvP/CgeB glycosyl transferase-like" evidence="2">
    <location>
        <begin position="195"/>
        <end position="304"/>
    </location>
</feature>
<proteinExistence type="predicted"/>
<gene>
    <name evidence="3" type="ORF">DFR50_105130</name>
</gene>
<dbReference type="OrthoDB" id="429264at2"/>
<accession>A0A366FPK3</accession>
<reference evidence="3 4" key="1">
    <citation type="submission" date="2018-06" db="EMBL/GenBank/DDBJ databases">
        <title>Genomic Encyclopedia of Type Strains, Phase IV (KMG-IV): sequencing the most valuable type-strain genomes for metagenomic binning, comparative biology and taxonomic classification.</title>
        <authorList>
            <person name="Goeker M."/>
        </authorList>
    </citation>
    <scope>NUCLEOTIDE SEQUENCE [LARGE SCALE GENOMIC DNA]</scope>
    <source>
        <strain evidence="3 4">DSM 24875</strain>
    </source>
</reference>
<feature type="region of interest" description="Disordered" evidence="1">
    <location>
        <begin position="332"/>
        <end position="373"/>
    </location>
</feature>
<dbReference type="Pfam" id="PF13524">
    <property type="entry name" value="Glyco_trans_1_2"/>
    <property type="match status" value="1"/>
</dbReference>
<organism evidence="3 4">
    <name type="scientific">Roseiarcus fermentans</name>
    <dbReference type="NCBI Taxonomy" id="1473586"/>
    <lineage>
        <taxon>Bacteria</taxon>
        <taxon>Pseudomonadati</taxon>
        <taxon>Pseudomonadota</taxon>
        <taxon>Alphaproteobacteria</taxon>
        <taxon>Hyphomicrobiales</taxon>
        <taxon>Roseiarcaceae</taxon>
        <taxon>Roseiarcus</taxon>
    </lineage>
</organism>
<dbReference type="EMBL" id="QNRK01000005">
    <property type="protein sequence ID" value="RBP16487.1"/>
    <property type="molecule type" value="Genomic_DNA"/>
</dbReference>
<dbReference type="Proteomes" id="UP000253529">
    <property type="component" value="Unassembled WGS sequence"/>
</dbReference>
<protein>
    <submittedName>
        <fullName evidence="3">Glycosyl transferase family 1</fullName>
    </submittedName>
</protein>
<dbReference type="InterPro" id="IPR055259">
    <property type="entry name" value="YkvP/CgeB_Glyco_trans-like"/>
</dbReference>
<comment type="caution">
    <text evidence="3">The sequence shown here is derived from an EMBL/GenBank/DDBJ whole genome shotgun (WGS) entry which is preliminary data.</text>
</comment>
<keyword evidence="3" id="KW-0808">Transferase</keyword>